<organism evidence="1 2">
    <name type="scientific">Plasmopara halstedii</name>
    <name type="common">Downy mildew of sunflower</name>
    <dbReference type="NCBI Taxonomy" id="4781"/>
    <lineage>
        <taxon>Eukaryota</taxon>
        <taxon>Sar</taxon>
        <taxon>Stramenopiles</taxon>
        <taxon>Oomycota</taxon>
        <taxon>Peronosporomycetes</taxon>
        <taxon>Peronosporales</taxon>
        <taxon>Peronosporaceae</taxon>
        <taxon>Plasmopara</taxon>
    </lineage>
</organism>
<dbReference type="Proteomes" id="UP000054928">
    <property type="component" value="Unassembled WGS sequence"/>
</dbReference>
<dbReference type="RefSeq" id="XP_024582653.1">
    <property type="nucleotide sequence ID" value="XM_024717123.1"/>
</dbReference>
<dbReference type="EMBL" id="CCYD01002047">
    <property type="protein sequence ID" value="CEG46284.1"/>
    <property type="molecule type" value="Genomic_DNA"/>
</dbReference>
<sequence length="122" mass="13617">MLGNKIKQRSVEHEFLFKNGSPEPGGAEKVVVAFDVAAAENAAVVTLKNDHVARAWRDDEVIKLAGSLQAILCPRRDLWDQSDFTNVYTRYGHSERIKCVAPRQDSIALREQSVKDLSQPVV</sequence>
<proteinExistence type="predicted"/>
<reference evidence="2" key="1">
    <citation type="submission" date="2014-09" db="EMBL/GenBank/DDBJ databases">
        <authorList>
            <person name="Sharma Rahul"/>
            <person name="Thines Marco"/>
        </authorList>
    </citation>
    <scope>NUCLEOTIDE SEQUENCE [LARGE SCALE GENOMIC DNA]</scope>
</reference>
<evidence type="ECO:0000313" key="1">
    <source>
        <dbReference type="EMBL" id="CEG46284.1"/>
    </source>
</evidence>
<keyword evidence="2" id="KW-1185">Reference proteome</keyword>
<evidence type="ECO:0000313" key="2">
    <source>
        <dbReference type="Proteomes" id="UP000054928"/>
    </source>
</evidence>
<accession>A0A0P1AXM5</accession>
<dbReference type="GeneID" id="36397749"/>
<name>A0A0P1AXM5_PLAHL</name>
<dbReference type="AlphaFoldDB" id="A0A0P1AXM5"/>
<protein>
    <submittedName>
        <fullName evidence="1">Uncharacterized protein</fullName>
    </submittedName>
</protein>